<comment type="caution">
    <text evidence="1">The sequence shown here is derived from an EMBL/GenBank/DDBJ whole genome shotgun (WGS) entry which is preliminary data.</text>
</comment>
<proteinExistence type="predicted"/>
<protein>
    <recommendedName>
        <fullName evidence="3">F-box domain-containing protein</fullName>
    </recommendedName>
</protein>
<keyword evidence="2" id="KW-1185">Reference proteome</keyword>
<organism evidence="1 2">
    <name type="scientific">Neocallimastix californiae</name>
    <dbReference type="NCBI Taxonomy" id="1754190"/>
    <lineage>
        <taxon>Eukaryota</taxon>
        <taxon>Fungi</taxon>
        <taxon>Fungi incertae sedis</taxon>
        <taxon>Chytridiomycota</taxon>
        <taxon>Chytridiomycota incertae sedis</taxon>
        <taxon>Neocallimastigomycetes</taxon>
        <taxon>Neocallimastigales</taxon>
        <taxon>Neocallimastigaceae</taxon>
        <taxon>Neocallimastix</taxon>
    </lineage>
</organism>
<evidence type="ECO:0000313" key="1">
    <source>
        <dbReference type="EMBL" id="ORY40329.1"/>
    </source>
</evidence>
<dbReference type="InterPro" id="IPR032675">
    <property type="entry name" value="LRR_dom_sf"/>
</dbReference>
<evidence type="ECO:0000313" key="2">
    <source>
        <dbReference type="Proteomes" id="UP000193920"/>
    </source>
</evidence>
<dbReference type="Gene3D" id="3.80.10.10">
    <property type="entry name" value="Ribonuclease Inhibitor"/>
    <property type="match status" value="1"/>
</dbReference>
<accession>A0A1Y2BZZ1</accession>
<reference evidence="1 2" key="1">
    <citation type="submission" date="2016-08" db="EMBL/GenBank/DDBJ databases">
        <title>A Parts List for Fungal Cellulosomes Revealed by Comparative Genomics.</title>
        <authorList>
            <consortium name="DOE Joint Genome Institute"/>
            <person name="Haitjema C.H."/>
            <person name="Gilmore S.P."/>
            <person name="Henske J.K."/>
            <person name="Solomon K.V."/>
            <person name="De Groot R."/>
            <person name="Kuo A."/>
            <person name="Mondo S.J."/>
            <person name="Salamov A.A."/>
            <person name="Labutti K."/>
            <person name="Zhao Z."/>
            <person name="Chiniquy J."/>
            <person name="Barry K."/>
            <person name="Brewer H.M."/>
            <person name="Purvine S.O."/>
            <person name="Wright A.T."/>
            <person name="Boxma B."/>
            <person name="Van Alen T."/>
            <person name="Hackstein J.H."/>
            <person name="Baker S.E."/>
            <person name="Grigoriev I.V."/>
            <person name="O'Malley M.A."/>
        </authorList>
    </citation>
    <scope>NUCLEOTIDE SEQUENCE [LARGE SCALE GENOMIC DNA]</scope>
    <source>
        <strain evidence="1 2">G1</strain>
    </source>
</reference>
<dbReference type="AlphaFoldDB" id="A0A1Y2BZZ1"/>
<dbReference type="OrthoDB" id="2136847at2759"/>
<gene>
    <name evidence="1" type="ORF">LY90DRAFT_672240</name>
</gene>
<dbReference type="Proteomes" id="UP000193920">
    <property type="component" value="Unassembled WGS sequence"/>
</dbReference>
<name>A0A1Y2BZZ1_9FUNG</name>
<evidence type="ECO:0008006" key="3">
    <source>
        <dbReference type="Google" id="ProtNLM"/>
    </source>
</evidence>
<sequence length="789" mass="92394">MAKSLPFDIIHKIIILAYNKQLWPIDFYNLCLVSQSFYNIAAPLLWSNPQLYSIYDFYKFLQGFYIIFSSSTEDQCIKQDILKIKKLDLSFLSSYNNEFQNQYNSFSSSFSNNYLKVNNPYTSNSNNEFDNYYSSNNNINKRIPYASELPSKFRNENNSNNNYINSNSFNKSNINVNLPFLLKFLFEKVNKTLQGLTLVGNPSKNIIHISYNIVSKDWNAFSNLNSLILLNINSTSINKVKAILQKCTKLQHLSLRINNSRLNDISQHINSPLLSNVDSELKELEDTLKAIPNPELMTFLRLDTTYPQDNLIQTIIPRFKNLETLQLNGNITNQSFLNLFYLQGNKIKEINDLTIYCKELNENNMPIENNNNNNNSDINHSNGQNESNLSKELQYIKDKEFHIKSICYRHCHPYQLNFLFKHCYHSLQVLNVFIDSYSKLSLLTKNLNYLEKLKELYLAYEYSEVGNLELVYYMYHESLETLSIDSSYIRNIEWPVKRQRKQYRHLIFDYDEYKKCEEKYHIKSETLQLDISAEDIASKIDIIMPLKKSKLKTLQFSRCSFDALNTSEIFQICEDLEEISFFKVNFLFVIQFDDLVTFFPSKVRKLTLINCGHYTSLILRHYLSLGKIEAIHIDISDVSTELLMGLTQLNNLYSIEIAESSFQISNLHKYSLCFETMMKAFAEKAERIIEARKLKSNISEEFKIFKQIKIDFPIYMDYSLNGVRALQRIPDVKCIDIKIEGLSFQPWKSVTKFESPTCLYQPVVKKQISIINQRSTHTSNTVWVKKVLS</sequence>
<dbReference type="EMBL" id="MCOG01000128">
    <property type="protein sequence ID" value="ORY40329.1"/>
    <property type="molecule type" value="Genomic_DNA"/>
</dbReference>